<dbReference type="Gene3D" id="2.40.390.10">
    <property type="entry name" value="CV3147-like"/>
    <property type="match status" value="1"/>
</dbReference>
<sequence length="96" mass="11463">KYEGHTLKSWIMNEHIMAWIDERPILMPPDLLMFLQDNGEPITNTNLKEGMKINAIVAKAPEKWRSPKGLQYFGPQRFGFRYEYVPVEELLKWWLK</sequence>
<protein>
    <submittedName>
        <fullName evidence="2">DUF917 family protein</fullName>
    </submittedName>
</protein>
<dbReference type="EMBL" id="DRTM01000123">
    <property type="protein sequence ID" value="HHE75822.1"/>
    <property type="molecule type" value="Genomic_DNA"/>
</dbReference>
<dbReference type="SUPFAM" id="SSF160991">
    <property type="entry name" value="CV3147-like"/>
    <property type="match status" value="1"/>
</dbReference>
<name>A0A7J3T9M2_9ARCH</name>
<evidence type="ECO:0000313" key="2">
    <source>
        <dbReference type="EMBL" id="HHE75822.1"/>
    </source>
</evidence>
<dbReference type="Pfam" id="PF20906">
    <property type="entry name" value="S-Me-THD_C"/>
    <property type="match status" value="1"/>
</dbReference>
<dbReference type="InterPro" id="IPR048350">
    <property type="entry name" value="S-Me-THD-like_C"/>
</dbReference>
<dbReference type="Proteomes" id="UP000886130">
    <property type="component" value="Unassembled WGS sequence"/>
</dbReference>
<gene>
    <name evidence="2" type="ORF">ENL31_01675</name>
</gene>
<reference evidence="2" key="1">
    <citation type="journal article" date="2020" name="mSystems">
        <title>Genome- and Community-Level Interaction Insights into Carbon Utilization and Element Cycling Functions of Hydrothermarchaeota in Hydrothermal Sediment.</title>
        <authorList>
            <person name="Zhou Z."/>
            <person name="Liu Y."/>
            <person name="Xu W."/>
            <person name="Pan J."/>
            <person name="Luo Z.H."/>
            <person name="Li M."/>
        </authorList>
    </citation>
    <scope>NUCLEOTIDE SEQUENCE [LARGE SCALE GENOMIC DNA]</scope>
    <source>
        <strain evidence="2">HyVt-85</strain>
    </source>
</reference>
<dbReference type="InterPro" id="IPR024071">
    <property type="entry name" value="S-Me-THD_C_sf"/>
</dbReference>
<accession>A0A7J3T9M2</accession>
<feature type="domain" description="S-Me-THD-like C-terminal" evidence="1">
    <location>
        <begin position="2"/>
        <end position="87"/>
    </location>
</feature>
<proteinExistence type="predicted"/>
<organism evidence="2">
    <name type="scientific">Candidatus Aciduliprofundum boonei</name>
    <dbReference type="NCBI Taxonomy" id="379547"/>
    <lineage>
        <taxon>Archaea</taxon>
        <taxon>Methanobacteriati</taxon>
        <taxon>Thermoplasmatota</taxon>
        <taxon>DHVE2 group</taxon>
        <taxon>Candidatus Aciduliprofundum</taxon>
    </lineage>
</organism>
<evidence type="ECO:0000259" key="1">
    <source>
        <dbReference type="Pfam" id="PF20906"/>
    </source>
</evidence>
<comment type="caution">
    <text evidence="2">The sequence shown here is derived from an EMBL/GenBank/DDBJ whole genome shotgun (WGS) entry which is preliminary data.</text>
</comment>
<dbReference type="AlphaFoldDB" id="A0A7J3T9M2"/>
<feature type="non-terminal residue" evidence="2">
    <location>
        <position position="1"/>
    </location>
</feature>